<dbReference type="SUPFAM" id="SSF47823">
    <property type="entry name" value="lambda integrase-like, N-terminal domain"/>
    <property type="match status" value="1"/>
</dbReference>
<dbReference type="NCBIfam" id="NF040815">
    <property type="entry name" value="recomb_XerA_Arch"/>
    <property type="match status" value="1"/>
</dbReference>
<evidence type="ECO:0000259" key="10">
    <source>
        <dbReference type="PROSITE" id="PS51898"/>
    </source>
</evidence>
<dbReference type="GO" id="GO:0005737">
    <property type="term" value="C:cytoplasm"/>
    <property type="evidence" value="ECO:0007669"/>
    <property type="project" value="UniProtKB-SubCell"/>
</dbReference>
<dbReference type="InterPro" id="IPR002104">
    <property type="entry name" value="Integrase_catalytic"/>
</dbReference>
<dbReference type="GO" id="GO:0007059">
    <property type="term" value="P:chromosome segregation"/>
    <property type="evidence" value="ECO:0007669"/>
    <property type="project" value="UniProtKB-KW"/>
</dbReference>
<dbReference type="InterPro" id="IPR044068">
    <property type="entry name" value="CB"/>
</dbReference>
<dbReference type="STRING" id="1805034.AUJ59_01970"/>
<keyword evidence="8" id="KW-0131">Cell cycle</keyword>
<dbReference type="PANTHER" id="PTHR30349">
    <property type="entry name" value="PHAGE INTEGRASE-RELATED"/>
    <property type="match status" value="1"/>
</dbReference>
<evidence type="ECO:0000313" key="13">
    <source>
        <dbReference type="Proteomes" id="UP000183144"/>
    </source>
</evidence>
<comment type="subcellular location">
    <subcellularLocation>
        <location evidence="1">Cytoplasm</location>
    </subcellularLocation>
</comment>
<keyword evidence="6 9" id="KW-0238">DNA-binding</keyword>
<dbReference type="GO" id="GO:0015074">
    <property type="term" value="P:DNA integration"/>
    <property type="evidence" value="ECO:0007669"/>
    <property type="project" value="UniProtKB-KW"/>
</dbReference>
<sequence>MSDNQKIQIKSEIELENHLTDFMDYLEIERHCSRLTQRNYRHYLNRFSVWIFNLLPNFTMEKLDTATITKYRVYLSRLETKPGLNLSRATQGYHLIALRSFLKFLIKRDVTTLAPEKIELGKSESRSLKFLNTEQVDRLLSSPGISGERNLRDKAILEVLFSTGLRVSELVNLNRETIDFDRREFGVIGKGGRPRVVFLSVRSARWLKTYLDKRQDQEKALFASQSGRLTVRSVQRLVAKYCRKAKLPVIITPHGLRHSYATDLLMGGADIRSVQEMLGHKNIATTQIYTHITNQQLKKVHELHHSLKE</sequence>
<evidence type="ECO:0000256" key="9">
    <source>
        <dbReference type="PROSITE-ProRule" id="PRU01248"/>
    </source>
</evidence>
<evidence type="ECO:0000259" key="11">
    <source>
        <dbReference type="PROSITE" id="PS51900"/>
    </source>
</evidence>
<dbReference type="PANTHER" id="PTHR30349:SF77">
    <property type="entry name" value="TYROSINE RECOMBINASE XERC"/>
    <property type="match status" value="1"/>
</dbReference>
<dbReference type="PROSITE" id="PS51900">
    <property type="entry name" value="CB"/>
    <property type="match status" value="1"/>
</dbReference>
<evidence type="ECO:0000256" key="8">
    <source>
        <dbReference type="ARBA" id="ARBA00023306"/>
    </source>
</evidence>
<reference evidence="12 13" key="1">
    <citation type="journal article" date="2016" name="Environ. Microbiol.">
        <title>Genomic resolution of a cold subsurface aquifer community provides metabolic insights for novel microbes adapted to high CO concentrations.</title>
        <authorList>
            <person name="Probst A.J."/>
            <person name="Castelle C.J."/>
            <person name="Singh A."/>
            <person name="Brown C.T."/>
            <person name="Anantharaman K."/>
            <person name="Sharon I."/>
            <person name="Hug L.A."/>
            <person name="Burstein D."/>
            <person name="Emerson J.B."/>
            <person name="Thomas B.C."/>
            <person name="Banfield J.F."/>
        </authorList>
    </citation>
    <scope>NUCLEOTIDE SEQUENCE [LARGE SCALE GENOMIC DNA]</scope>
    <source>
        <strain evidence="12">CG1_02_47_37</strain>
    </source>
</reference>
<dbReference type="InterPro" id="IPR004107">
    <property type="entry name" value="Integrase_SAM-like_N"/>
</dbReference>
<evidence type="ECO:0000313" key="12">
    <source>
        <dbReference type="EMBL" id="OIN89260.1"/>
    </source>
</evidence>
<evidence type="ECO:0000256" key="7">
    <source>
        <dbReference type="ARBA" id="ARBA00023172"/>
    </source>
</evidence>
<keyword evidence="3" id="KW-0132">Cell division</keyword>
<dbReference type="CDD" id="cd00798">
    <property type="entry name" value="INT_XerDC_C"/>
    <property type="match status" value="1"/>
</dbReference>
<dbReference type="EMBL" id="MNUI01000036">
    <property type="protein sequence ID" value="OIN89260.1"/>
    <property type="molecule type" value="Genomic_DNA"/>
</dbReference>
<dbReference type="Gene3D" id="1.10.150.130">
    <property type="match status" value="1"/>
</dbReference>
<dbReference type="InterPro" id="IPR050090">
    <property type="entry name" value="Tyrosine_recombinase_XerCD"/>
</dbReference>
<dbReference type="Pfam" id="PF02899">
    <property type="entry name" value="Phage_int_SAM_1"/>
    <property type="match status" value="1"/>
</dbReference>
<gene>
    <name evidence="12" type="ORF">AUJ59_01970</name>
</gene>
<evidence type="ECO:0000256" key="4">
    <source>
        <dbReference type="ARBA" id="ARBA00022829"/>
    </source>
</evidence>
<evidence type="ECO:0000256" key="2">
    <source>
        <dbReference type="ARBA" id="ARBA00022490"/>
    </source>
</evidence>
<dbReference type="GO" id="GO:0051301">
    <property type="term" value="P:cell division"/>
    <property type="evidence" value="ECO:0007669"/>
    <property type="project" value="UniProtKB-KW"/>
</dbReference>
<name>A0A1J4RSH8_9BACT</name>
<keyword evidence="7" id="KW-0233">DNA recombination</keyword>
<dbReference type="GO" id="GO:0003677">
    <property type="term" value="F:DNA binding"/>
    <property type="evidence" value="ECO:0007669"/>
    <property type="project" value="UniProtKB-UniRule"/>
</dbReference>
<organism evidence="12 13">
    <name type="scientific">Candidatus Beckwithbacteria bacterium CG1_02_47_37</name>
    <dbReference type="NCBI Taxonomy" id="1805034"/>
    <lineage>
        <taxon>Bacteria</taxon>
        <taxon>Candidatus Beckwithiibacteriota</taxon>
    </lineage>
</organism>
<dbReference type="GO" id="GO:0006310">
    <property type="term" value="P:DNA recombination"/>
    <property type="evidence" value="ECO:0007669"/>
    <property type="project" value="UniProtKB-KW"/>
</dbReference>
<evidence type="ECO:0000256" key="3">
    <source>
        <dbReference type="ARBA" id="ARBA00022618"/>
    </source>
</evidence>
<keyword evidence="5" id="KW-0229">DNA integration</keyword>
<evidence type="ECO:0000256" key="5">
    <source>
        <dbReference type="ARBA" id="ARBA00022908"/>
    </source>
</evidence>
<dbReference type="SUPFAM" id="SSF56349">
    <property type="entry name" value="DNA breaking-rejoining enzymes"/>
    <property type="match status" value="1"/>
</dbReference>
<accession>A0A1J4RSH8</accession>
<comment type="caution">
    <text evidence="12">The sequence shown here is derived from an EMBL/GenBank/DDBJ whole genome shotgun (WGS) entry which is preliminary data.</text>
</comment>
<dbReference type="InterPro" id="IPR010998">
    <property type="entry name" value="Integrase_recombinase_N"/>
</dbReference>
<dbReference type="PROSITE" id="PS51898">
    <property type="entry name" value="TYR_RECOMBINASE"/>
    <property type="match status" value="1"/>
</dbReference>
<feature type="domain" description="Tyr recombinase" evidence="10">
    <location>
        <begin position="126"/>
        <end position="302"/>
    </location>
</feature>
<evidence type="ECO:0008006" key="14">
    <source>
        <dbReference type="Google" id="ProtNLM"/>
    </source>
</evidence>
<dbReference type="Proteomes" id="UP000183144">
    <property type="component" value="Unassembled WGS sequence"/>
</dbReference>
<evidence type="ECO:0000256" key="6">
    <source>
        <dbReference type="ARBA" id="ARBA00023125"/>
    </source>
</evidence>
<dbReference type="AlphaFoldDB" id="A0A1J4RSH8"/>
<dbReference type="Pfam" id="PF00589">
    <property type="entry name" value="Phage_integrase"/>
    <property type="match status" value="1"/>
</dbReference>
<keyword evidence="2" id="KW-0963">Cytoplasm</keyword>
<feature type="domain" description="Core-binding (CB)" evidence="11">
    <location>
        <begin position="13"/>
        <end position="106"/>
    </location>
</feature>
<proteinExistence type="predicted"/>
<protein>
    <recommendedName>
        <fullName evidence="14">Tyrosine recombinase XerC</fullName>
    </recommendedName>
</protein>
<dbReference type="InterPro" id="IPR013762">
    <property type="entry name" value="Integrase-like_cat_sf"/>
</dbReference>
<dbReference type="Gene3D" id="1.10.443.10">
    <property type="entry name" value="Intergrase catalytic core"/>
    <property type="match status" value="1"/>
</dbReference>
<keyword evidence="4" id="KW-0159">Chromosome partition</keyword>
<evidence type="ECO:0000256" key="1">
    <source>
        <dbReference type="ARBA" id="ARBA00004496"/>
    </source>
</evidence>
<dbReference type="InterPro" id="IPR011010">
    <property type="entry name" value="DNA_brk_join_enz"/>
</dbReference>